<dbReference type="EMBL" id="BK032562">
    <property type="protein sequence ID" value="DAF48023.1"/>
    <property type="molecule type" value="Genomic_DNA"/>
</dbReference>
<organism evidence="1">
    <name type="scientific">Siphoviridae sp. ctgaY24</name>
    <dbReference type="NCBI Taxonomy" id="2827911"/>
    <lineage>
        <taxon>Viruses</taxon>
        <taxon>Duplodnaviria</taxon>
        <taxon>Heunggongvirae</taxon>
        <taxon>Uroviricota</taxon>
        <taxon>Caudoviricetes</taxon>
    </lineage>
</organism>
<proteinExistence type="predicted"/>
<protein>
    <submittedName>
        <fullName evidence="1">Uncharacterized protein</fullName>
    </submittedName>
</protein>
<sequence length="61" mass="7226">MFLLIYHVNDLKKHNINDLRAAYITALYTQDDRMKSLRVPYNTLEKRIKNKTFILNGGKKS</sequence>
<accession>A0A8S5SBH5</accession>
<evidence type="ECO:0000313" key="1">
    <source>
        <dbReference type="EMBL" id="DAF48023.1"/>
    </source>
</evidence>
<reference evidence="1" key="1">
    <citation type="journal article" date="2021" name="Proc. Natl. Acad. Sci. U.S.A.">
        <title>A Catalog of Tens of Thousands of Viruses from Human Metagenomes Reveals Hidden Associations with Chronic Diseases.</title>
        <authorList>
            <person name="Tisza M.J."/>
            <person name="Buck C.B."/>
        </authorList>
    </citation>
    <scope>NUCLEOTIDE SEQUENCE</scope>
    <source>
        <strain evidence="1">CtgaY24</strain>
    </source>
</reference>
<name>A0A8S5SBH5_9CAUD</name>